<evidence type="ECO:0000256" key="4">
    <source>
        <dbReference type="SAM" id="MobiDB-lite"/>
    </source>
</evidence>
<dbReference type="EMBL" id="QEAM01000009">
    <property type="protein sequence ID" value="TPX51060.1"/>
    <property type="molecule type" value="Genomic_DNA"/>
</dbReference>
<evidence type="ECO:0000256" key="2">
    <source>
        <dbReference type="ARBA" id="ARBA00022741"/>
    </source>
</evidence>
<gene>
    <name evidence="5" type="ORF">SeLEV6574_g00529</name>
</gene>
<evidence type="ECO:0000256" key="3">
    <source>
        <dbReference type="ARBA" id="ARBA00022840"/>
    </source>
</evidence>
<dbReference type="InterPro" id="IPR005654">
    <property type="entry name" value="ATPase_AFG1-like"/>
</dbReference>
<sequence length="450" mass="50768">MASSTDLPPAQPPNTKPSAMKLPPSPAEAPWSPEIVINGPMALQLQDLYDRLKGYDTPRFIDRDTGSSIADTSGGGVFSRFSSIFATKPPESSSVLGPRGLYLWGDVGTGKTMTMDLFYSSCLIERKRRVHFHAFMQDVHRRVHQLRITKGIGTDPIPFIADELASNAWLLCFDELQVTDITDAMFLRRLFTELFNRGVVMVTTSNRPPDELYKNGIQRSSFIPAIDLLKERCEVHSLNSGIDYRKQKRDKFRVFLYPHNSSNEAHLESIWRKMVSQHIVEPRTLHFLGRSFTLPECTPTAARISFDELCGQAHSAADYLEIAKSGFRTLVVTGVAKMTLHHRNEARRFITLLDALYENHMNLVMLADAPLHALFSGEDPHKGNITTHQRQMMDDLALSPEQMSSPIFSGAEEVFAFQRALSRLMEMQSQQWIGQELKDVLISVAAEEKN</sequence>
<dbReference type="Proteomes" id="UP000320475">
    <property type="component" value="Unassembled WGS sequence"/>
</dbReference>
<dbReference type="GO" id="GO:0005739">
    <property type="term" value="C:mitochondrion"/>
    <property type="evidence" value="ECO:0007669"/>
    <property type="project" value="TreeGrafter"/>
</dbReference>
<evidence type="ECO:0000313" key="5">
    <source>
        <dbReference type="EMBL" id="TPX51060.1"/>
    </source>
</evidence>
<dbReference type="NCBIfam" id="NF040713">
    <property type="entry name" value="ZapE"/>
    <property type="match status" value="1"/>
</dbReference>
<proteinExistence type="inferred from homology"/>
<keyword evidence="2" id="KW-0547">Nucleotide-binding</keyword>
<dbReference type="PANTHER" id="PTHR12169">
    <property type="entry name" value="ATPASE N2B"/>
    <property type="match status" value="1"/>
</dbReference>
<dbReference type="PANTHER" id="PTHR12169:SF6">
    <property type="entry name" value="AFG1-LIKE ATPASE"/>
    <property type="match status" value="1"/>
</dbReference>
<evidence type="ECO:0008006" key="7">
    <source>
        <dbReference type="Google" id="ProtNLM"/>
    </source>
</evidence>
<organism evidence="5 6">
    <name type="scientific">Synchytrium endobioticum</name>
    <dbReference type="NCBI Taxonomy" id="286115"/>
    <lineage>
        <taxon>Eukaryota</taxon>
        <taxon>Fungi</taxon>
        <taxon>Fungi incertae sedis</taxon>
        <taxon>Chytridiomycota</taxon>
        <taxon>Chytridiomycota incertae sedis</taxon>
        <taxon>Chytridiomycetes</taxon>
        <taxon>Synchytriales</taxon>
        <taxon>Synchytriaceae</taxon>
        <taxon>Synchytrium</taxon>
    </lineage>
</organism>
<dbReference type="GO" id="GO:0016887">
    <property type="term" value="F:ATP hydrolysis activity"/>
    <property type="evidence" value="ECO:0007669"/>
    <property type="project" value="InterPro"/>
</dbReference>
<evidence type="ECO:0000256" key="1">
    <source>
        <dbReference type="ARBA" id="ARBA00010322"/>
    </source>
</evidence>
<dbReference type="InterPro" id="IPR027417">
    <property type="entry name" value="P-loop_NTPase"/>
</dbReference>
<dbReference type="Pfam" id="PF03969">
    <property type="entry name" value="AFG1_ATPase"/>
    <property type="match status" value="1"/>
</dbReference>
<dbReference type="GO" id="GO:0005524">
    <property type="term" value="F:ATP binding"/>
    <property type="evidence" value="ECO:0007669"/>
    <property type="project" value="UniProtKB-KW"/>
</dbReference>
<accession>A0A507DJK4</accession>
<dbReference type="OrthoDB" id="548867at2759"/>
<name>A0A507DJK4_9FUNG</name>
<evidence type="ECO:0000313" key="6">
    <source>
        <dbReference type="Proteomes" id="UP000320475"/>
    </source>
</evidence>
<dbReference type="AlphaFoldDB" id="A0A507DJK4"/>
<feature type="region of interest" description="Disordered" evidence="4">
    <location>
        <begin position="1"/>
        <end position="27"/>
    </location>
</feature>
<keyword evidence="3" id="KW-0067">ATP-binding</keyword>
<protein>
    <recommendedName>
        <fullName evidence="7">AAA+ ATPase domain-containing protein</fullName>
    </recommendedName>
</protein>
<comment type="similarity">
    <text evidence="1">Belongs to the AFG1 ATPase family.</text>
</comment>
<comment type="caution">
    <text evidence="5">The sequence shown here is derived from an EMBL/GenBank/DDBJ whole genome shotgun (WGS) entry which is preliminary data.</text>
</comment>
<dbReference type="SUPFAM" id="SSF52540">
    <property type="entry name" value="P-loop containing nucleoside triphosphate hydrolases"/>
    <property type="match status" value="1"/>
</dbReference>
<reference evidence="5 6" key="1">
    <citation type="journal article" date="2019" name="Sci. Rep.">
        <title>Comparative genomics of chytrid fungi reveal insights into the obligate biotrophic and pathogenic lifestyle of Synchytrium endobioticum.</title>
        <authorList>
            <person name="van de Vossenberg B.T.L.H."/>
            <person name="Warris S."/>
            <person name="Nguyen H.D.T."/>
            <person name="van Gent-Pelzer M.P.E."/>
            <person name="Joly D.L."/>
            <person name="van de Geest H.C."/>
            <person name="Bonants P.J.M."/>
            <person name="Smith D.S."/>
            <person name="Levesque C.A."/>
            <person name="van der Lee T.A.J."/>
        </authorList>
    </citation>
    <scope>NUCLEOTIDE SEQUENCE [LARGE SCALE GENOMIC DNA]</scope>
    <source>
        <strain evidence="5 6">LEV6574</strain>
    </source>
</reference>
<dbReference type="Gene3D" id="3.40.50.300">
    <property type="entry name" value="P-loop containing nucleotide triphosphate hydrolases"/>
    <property type="match status" value="1"/>
</dbReference>